<keyword evidence="4" id="KW-1185">Reference proteome</keyword>
<comment type="caution">
    <text evidence="3">The sequence shown here is derived from an EMBL/GenBank/DDBJ whole genome shotgun (WGS) entry which is preliminary data.</text>
</comment>
<dbReference type="InterPro" id="IPR050340">
    <property type="entry name" value="Cytosolic_Fe-S_CAF"/>
</dbReference>
<feature type="domain" description="Iron hydrogenase large subunit C-terminal" evidence="2">
    <location>
        <begin position="100"/>
        <end position="243"/>
    </location>
</feature>
<organism evidence="3 4">
    <name type="scientific">Babesia duncani</name>
    <dbReference type="NCBI Taxonomy" id="323732"/>
    <lineage>
        <taxon>Eukaryota</taxon>
        <taxon>Sar</taxon>
        <taxon>Alveolata</taxon>
        <taxon>Apicomplexa</taxon>
        <taxon>Aconoidasida</taxon>
        <taxon>Piroplasmida</taxon>
        <taxon>Babesiidae</taxon>
        <taxon>Babesia</taxon>
    </lineage>
</organism>
<sequence>MYSTSVKLQDVNDYLDLGNDCILPLKNDDESYTVKLNSKTKPNVVNKLKPTNVDDNSKRVTVSISDCLSCSGCLTSSEDILLKSNSFMDILHRIKSSRFCVVSISPQTVFMFAQCYNVTPVRCMRKLSFLFKHLGARHVYDMSIGEAVALHQSKLEFRNLVMAELDRIDDTTTRLDSNSDTNECLDDMRSKGANWNETKFPIISGHCPGWSMYAEKTLEKKITSKITRVASSQHTQGMIIKILLYLEAYSEQIDRYKKLQVMNLASNILGQMIRHSQTLQDISKCLKETRIKGLKHLEIYHVAVAPCYDKKIEAAREESGFEMDSLLKLLDATPIDPKVVKPVDAVLSTGDIESILQHLGMNFKTLDESPLSLIYTSRHNHILSRVLGTLFPYSTEPSIERNITRWAEHQAQSGGYAYEILKDIANEYSNDKRLEFKSTLNKDYKECKLTIRGNITLTFVIANGFRNIQNIIKQYGKQQKLHYVELMACPGGCFFGAGQQLHLYNSTPLHRSNLDENKLANDMRQAMSQAMELYHTGTRYRNTGDAPPVANVMLEHFNNIIGKCIHESTIGLFNNKAKKNISW</sequence>
<dbReference type="SUPFAM" id="SSF53920">
    <property type="entry name" value="Fe-only hydrogenase"/>
    <property type="match status" value="1"/>
</dbReference>
<gene>
    <name evidence="3" type="ORF">BdWA1_000473</name>
</gene>
<dbReference type="Proteomes" id="UP001214638">
    <property type="component" value="Unassembled WGS sequence"/>
</dbReference>
<dbReference type="Pfam" id="PF02906">
    <property type="entry name" value="Fe_hyd_lg_C"/>
    <property type="match status" value="2"/>
</dbReference>
<dbReference type="GeneID" id="94334771"/>
<evidence type="ECO:0000313" key="3">
    <source>
        <dbReference type="EMBL" id="KAK2197473.1"/>
    </source>
</evidence>
<reference evidence="3" key="1">
    <citation type="journal article" date="2023" name="Nat. Microbiol.">
        <title>Babesia duncani multi-omics identifies virulence factors and drug targets.</title>
        <authorList>
            <person name="Singh P."/>
            <person name="Lonardi S."/>
            <person name="Liang Q."/>
            <person name="Vydyam P."/>
            <person name="Khabirova E."/>
            <person name="Fang T."/>
            <person name="Gihaz S."/>
            <person name="Thekkiniath J."/>
            <person name="Munshi M."/>
            <person name="Abel S."/>
            <person name="Ciampossin L."/>
            <person name="Batugedara G."/>
            <person name="Gupta M."/>
            <person name="Lu X.M."/>
            <person name="Lenz T."/>
            <person name="Chakravarty S."/>
            <person name="Cornillot E."/>
            <person name="Hu Y."/>
            <person name="Ma W."/>
            <person name="Gonzalez L.M."/>
            <person name="Sanchez S."/>
            <person name="Estrada K."/>
            <person name="Sanchez-Flores A."/>
            <person name="Montero E."/>
            <person name="Harb O.S."/>
            <person name="Le Roch K.G."/>
            <person name="Mamoun C.B."/>
        </authorList>
    </citation>
    <scope>NUCLEOTIDE SEQUENCE</scope>
    <source>
        <strain evidence="3">WA1</strain>
    </source>
</reference>
<dbReference type="AlphaFoldDB" id="A0AAD9PNA3"/>
<dbReference type="PANTHER" id="PTHR11615">
    <property type="entry name" value="NITRATE, FORMATE, IRON DEHYDROGENASE"/>
    <property type="match status" value="1"/>
</dbReference>
<dbReference type="RefSeq" id="XP_067804315.1">
    <property type="nucleotide sequence ID" value="XM_067945524.1"/>
</dbReference>
<evidence type="ECO:0000259" key="2">
    <source>
        <dbReference type="Pfam" id="PF02906"/>
    </source>
</evidence>
<dbReference type="KEGG" id="bdw:94334771"/>
<proteinExistence type="inferred from homology"/>
<evidence type="ECO:0000256" key="1">
    <source>
        <dbReference type="ARBA" id="ARBA00006596"/>
    </source>
</evidence>
<dbReference type="Gene3D" id="3.40.50.1780">
    <property type="match status" value="1"/>
</dbReference>
<dbReference type="Gene3D" id="3.40.950.10">
    <property type="entry name" value="Fe-only Hydrogenase (Larger Subunit), Chain L, domain 3"/>
    <property type="match status" value="1"/>
</dbReference>
<protein>
    <submittedName>
        <fullName evidence="3">Bifunctional Iron hydrogenase</fullName>
    </submittedName>
</protein>
<dbReference type="InterPro" id="IPR009016">
    <property type="entry name" value="Fe_hydrogenase"/>
</dbReference>
<evidence type="ECO:0000313" key="4">
    <source>
        <dbReference type="Proteomes" id="UP001214638"/>
    </source>
</evidence>
<accession>A0AAD9PNA3</accession>
<dbReference type="InterPro" id="IPR004108">
    <property type="entry name" value="Fe_hydrogenase_lsu_C"/>
</dbReference>
<dbReference type="EMBL" id="JALLKP010000001">
    <property type="protein sequence ID" value="KAK2197473.1"/>
    <property type="molecule type" value="Genomic_DNA"/>
</dbReference>
<comment type="similarity">
    <text evidence="1">Belongs to the NARF family.</text>
</comment>
<name>A0AAD9PNA3_9APIC</name>
<feature type="domain" description="Iron hydrogenase large subunit C-terminal" evidence="2">
    <location>
        <begin position="282"/>
        <end position="496"/>
    </location>
</feature>